<evidence type="ECO:0000313" key="1">
    <source>
        <dbReference type="EMBL" id="TFK25344.1"/>
    </source>
</evidence>
<dbReference type="EMBL" id="ML210187">
    <property type="protein sequence ID" value="TFK25344.1"/>
    <property type="molecule type" value="Genomic_DNA"/>
</dbReference>
<evidence type="ECO:0000313" key="2">
    <source>
        <dbReference type="Proteomes" id="UP000307440"/>
    </source>
</evidence>
<proteinExistence type="predicted"/>
<reference evidence="1 2" key="1">
    <citation type="journal article" date="2019" name="Nat. Ecol. Evol.">
        <title>Megaphylogeny resolves global patterns of mushroom evolution.</title>
        <authorList>
            <person name="Varga T."/>
            <person name="Krizsan K."/>
            <person name="Foldi C."/>
            <person name="Dima B."/>
            <person name="Sanchez-Garcia M."/>
            <person name="Sanchez-Ramirez S."/>
            <person name="Szollosi G.J."/>
            <person name="Szarkandi J.G."/>
            <person name="Papp V."/>
            <person name="Albert L."/>
            <person name="Andreopoulos W."/>
            <person name="Angelini C."/>
            <person name="Antonin V."/>
            <person name="Barry K.W."/>
            <person name="Bougher N.L."/>
            <person name="Buchanan P."/>
            <person name="Buyck B."/>
            <person name="Bense V."/>
            <person name="Catcheside P."/>
            <person name="Chovatia M."/>
            <person name="Cooper J."/>
            <person name="Damon W."/>
            <person name="Desjardin D."/>
            <person name="Finy P."/>
            <person name="Geml J."/>
            <person name="Haridas S."/>
            <person name="Hughes K."/>
            <person name="Justo A."/>
            <person name="Karasinski D."/>
            <person name="Kautmanova I."/>
            <person name="Kiss B."/>
            <person name="Kocsube S."/>
            <person name="Kotiranta H."/>
            <person name="LaButti K.M."/>
            <person name="Lechner B.E."/>
            <person name="Liimatainen K."/>
            <person name="Lipzen A."/>
            <person name="Lukacs Z."/>
            <person name="Mihaltcheva S."/>
            <person name="Morgado L.N."/>
            <person name="Niskanen T."/>
            <person name="Noordeloos M.E."/>
            <person name="Ohm R.A."/>
            <person name="Ortiz-Santana B."/>
            <person name="Ovrebo C."/>
            <person name="Racz N."/>
            <person name="Riley R."/>
            <person name="Savchenko A."/>
            <person name="Shiryaev A."/>
            <person name="Soop K."/>
            <person name="Spirin V."/>
            <person name="Szebenyi C."/>
            <person name="Tomsovsky M."/>
            <person name="Tulloss R.E."/>
            <person name="Uehling J."/>
            <person name="Grigoriev I.V."/>
            <person name="Vagvolgyi C."/>
            <person name="Papp T."/>
            <person name="Martin F.M."/>
            <person name="Miettinen O."/>
            <person name="Hibbett D.S."/>
            <person name="Nagy L.G."/>
        </authorList>
    </citation>
    <scope>NUCLEOTIDE SEQUENCE [LARGE SCALE GENOMIC DNA]</scope>
    <source>
        <strain evidence="1 2">CBS 121175</strain>
    </source>
</reference>
<protein>
    <submittedName>
        <fullName evidence="1">Uncharacterized protein</fullName>
    </submittedName>
</protein>
<gene>
    <name evidence="1" type="ORF">FA15DRAFT_360422</name>
</gene>
<dbReference type="Proteomes" id="UP000307440">
    <property type="component" value="Unassembled WGS sequence"/>
</dbReference>
<name>A0A5C3KY53_COPMA</name>
<sequence>MDIPPELAREIVGHLPALDEDNGVSLKAMSLVSSTFSSYSQERLFYSLNINSRKGDPTAGQRIIQRLDHCQLVRKYMRKLSITISDPSLEPSVAEALQHLNRLNIIREVNMDWQSWTYCPSDVPDAIAAILSSATSPIISLRLRRCSAHLADLCTSSLEYLELVQPRTLSIIPPLREQGFVHLKELCLEATSALLAESAVRRLLQSSRNRMSDLRSLRLQIMSVNLDEVKVLHSLATLVLASASSLRALEYTIGLTYSTLLKEEGVFDLSRFTQLREMRLSFQHARYFDQEGEGYHHNTPFKWVLCLLQTVSSAMPLENVELTWDHVPYNEGVQLAPDFDFQIWEELDLLFSDRSRFERLSWVGLHIRVEGSLIHNDPTGEFGRLLKKTMDRGILRLRKTVYPRPA</sequence>
<organism evidence="1 2">
    <name type="scientific">Coprinopsis marcescibilis</name>
    <name type="common">Agaric fungus</name>
    <name type="synonym">Psathyrella marcescibilis</name>
    <dbReference type="NCBI Taxonomy" id="230819"/>
    <lineage>
        <taxon>Eukaryota</taxon>
        <taxon>Fungi</taxon>
        <taxon>Dikarya</taxon>
        <taxon>Basidiomycota</taxon>
        <taxon>Agaricomycotina</taxon>
        <taxon>Agaricomycetes</taxon>
        <taxon>Agaricomycetidae</taxon>
        <taxon>Agaricales</taxon>
        <taxon>Agaricineae</taxon>
        <taxon>Psathyrellaceae</taxon>
        <taxon>Coprinopsis</taxon>
    </lineage>
</organism>
<accession>A0A5C3KY53</accession>
<dbReference type="AlphaFoldDB" id="A0A5C3KY53"/>
<keyword evidence="2" id="KW-1185">Reference proteome</keyword>